<evidence type="ECO:0000256" key="3">
    <source>
        <dbReference type="ARBA" id="ARBA00023002"/>
    </source>
</evidence>
<feature type="site" description="Activates thiol group during catalysis" evidence="8">
    <location>
        <position position="183"/>
    </location>
</feature>
<dbReference type="GO" id="GO:0006006">
    <property type="term" value="P:glucose metabolic process"/>
    <property type="evidence" value="ECO:0007669"/>
    <property type="project" value="InterPro"/>
</dbReference>
<evidence type="ECO:0000256" key="6">
    <source>
        <dbReference type="PIRSR" id="PIRSR000149-2"/>
    </source>
</evidence>
<evidence type="ECO:0000256" key="8">
    <source>
        <dbReference type="PIRSR" id="PIRSR000149-4"/>
    </source>
</evidence>
<reference evidence="12 13" key="1">
    <citation type="submission" date="2015-03" db="EMBL/GenBank/DDBJ databases">
        <title>Comparative analysis of the OM43 clade including a novel species from Red Sea uncovers genomic and metabolic diversity among marine methylotrophs.</title>
        <authorList>
            <person name="Jimenez-Infante F."/>
            <person name="Ngugi D.K."/>
            <person name="Vinu M."/>
            <person name="Alam I."/>
            <person name="Kamau A."/>
            <person name="Blom J."/>
            <person name="Bajic V.B."/>
            <person name="Stingl U."/>
        </authorList>
    </citation>
    <scope>NUCLEOTIDE SEQUENCE [LARGE SCALE GENOMIC DNA]</scope>
    <source>
        <strain evidence="12 13">MBRSH7</strain>
    </source>
</reference>
<evidence type="ECO:0000256" key="5">
    <source>
        <dbReference type="PIRSR" id="PIRSR000149-1"/>
    </source>
</evidence>
<dbReference type="NCBIfam" id="TIGR01534">
    <property type="entry name" value="GAPDH-I"/>
    <property type="match status" value="1"/>
</dbReference>
<evidence type="ECO:0000256" key="4">
    <source>
        <dbReference type="ARBA" id="ARBA00053147"/>
    </source>
</evidence>
<gene>
    <name evidence="12" type="primary">gapA</name>
    <name evidence="12" type="ORF">VI33_04855</name>
</gene>
<keyword evidence="13" id="KW-1185">Reference proteome</keyword>
<dbReference type="CDD" id="cd18126">
    <property type="entry name" value="GAPDH_I_C"/>
    <property type="match status" value="1"/>
</dbReference>
<proteinExistence type="inferred from homology"/>
<dbReference type="Gene3D" id="3.40.50.720">
    <property type="entry name" value="NAD(P)-binding Rossmann-like Domain"/>
    <property type="match status" value="1"/>
</dbReference>
<feature type="binding site" evidence="6">
    <location>
        <begin position="155"/>
        <end position="157"/>
    </location>
    <ligand>
        <name>D-glyceraldehyde 3-phosphate</name>
        <dbReference type="ChEBI" id="CHEBI:59776"/>
    </ligand>
</feature>
<name>A0A0H4JC16_9PROT</name>
<dbReference type="GO" id="GO:0050661">
    <property type="term" value="F:NADP binding"/>
    <property type="evidence" value="ECO:0007669"/>
    <property type="project" value="InterPro"/>
</dbReference>
<dbReference type="EMBL" id="CP011002">
    <property type="protein sequence ID" value="AKO66037.1"/>
    <property type="molecule type" value="Genomic_DNA"/>
</dbReference>
<dbReference type="InterPro" id="IPR020828">
    <property type="entry name" value="GlycerAld_3-P_DH_NAD(P)-bd"/>
</dbReference>
<dbReference type="FunFam" id="3.40.50.720:FF:000001">
    <property type="entry name" value="Glyceraldehyde-3-phosphate dehydrogenase"/>
    <property type="match status" value="1"/>
</dbReference>
<dbReference type="InterPro" id="IPR020830">
    <property type="entry name" value="GlycerAld_3-P_DH_AS"/>
</dbReference>
<evidence type="ECO:0000256" key="2">
    <source>
        <dbReference type="ARBA" id="ARBA00011881"/>
    </source>
</evidence>
<dbReference type="EC" id="1.2.1.-" evidence="10"/>
<dbReference type="InterPro" id="IPR036291">
    <property type="entry name" value="NAD(P)-bd_dom_sf"/>
</dbReference>
<feature type="binding site" evidence="6">
    <location>
        <position position="186"/>
    </location>
    <ligand>
        <name>D-glyceraldehyde 3-phosphate</name>
        <dbReference type="ChEBI" id="CHEBI:59776"/>
    </ligand>
</feature>
<dbReference type="Pfam" id="PF00044">
    <property type="entry name" value="Gp_dh_N"/>
    <property type="match status" value="1"/>
</dbReference>
<dbReference type="PRINTS" id="PR00078">
    <property type="entry name" value="G3PDHDRGNASE"/>
</dbReference>
<dbReference type="InterPro" id="IPR020829">
    <property type="entry name" value="GlycerAld_3-P_DH_cat"/>
</dbReference>
<dbReference type="GO" id="GO:0051287">
    <property type="term" value="F:NAD binding"/>
    <property type="evidence" value="ECO:0007669"/>
    <property type="project" value="InterPro"/>
</dbReference>
<dbReference type="InterPro" id="IPR006424">
    <property type="entry name" value="Glyceraldehyde-3-P_DH_1"/>
</dbReference>
<dbReference type="OrthoDB" id="9803304at2"/>
<dbReference type="SMART" id="SM00846">
    <property type="entry name" value="Gp_dh_N"/>
    <property type="match status" value="1"/>
</dbReference>
<dbReference type="CDD" id="cd05214">
    <property type="entry name" value="GAPDH_I_N"/>
    <property type="match status" value="1"/>
</dbReference>
<evidence type="ECO:0000256" key="7">
    <source>
        <dbReference type="PIRSR" id="PIRSR000149-3"/>
    </source>
</evidence>
<keyword evidence="7" id="KW-0547">Nucleotide-binding</keyword>
<feature type="domain" description="Glyceraldehyde 3-phosphate dehydrogenase NAD(P) binding" evidence="11">
    <location>
        <begin position="3"/>
        <end position="156"/>
    </location>
</feature>
<dbReference type="InterPro" id="IPR020831">
    <property type="entry name" value="GlycerAld/Erythrose_P_DH"/>
</dbReference>
<feature type="binding site" evidence="7">
    <location>
        <begin position="12"/>
        <end position="13"/>
    </location>
    <ligand>
        <name>NAD(+)</name>
        <dbReference type="ChEBI" id="CHEBI:57540"/>
    </ligand>
</feature>
<protein>
    <recommendedName>
        <fullName evidence="10">Glyceraldehyde-3-phosphate dehydrogenase</fullName>
        <ecNumber evidence="10">1.2.1.-</ecNumber>
    </recommendedName>
</protein>
<comment type="function">
    <text evidence="4">Could be involved in carbon fixation as a component of the Calvin cycle. Catalyzes the oxidative phosphorylation of glyceraldehyde 3-phosphate (G3P) to 1,3-bisphosphoglycerate (BPG) using the cofactor NAD. The first reaction step involves the formation of a hemiacetal intermediate between G3P and a cysteine residue, and this hemiacetal intermediate is then oxidized to a thioester, with concomitant reduction of NAD to NADH. The reduced NADH is then exchanged with the second NAD, and the thioester is attacked by a nucleophilic inorganic phosphate to produce BPG.</text>
</comment>
<evidence type="ECO:0000256" key="9">
    <source>
        <dbReference type="RuleBase" id="RU000397"/>
    </source>
</evidence>
<feature type="binding site" evidence="7">
    <location>
        <position position="320"/>
    </location>
    <ligand>
        <name>NAD(+)</name>
        <dbReference type="ChEBI" id="CHEBI:57540"/>
    </ligand>
</feature>
<dbReference type="PROSITE" id="PS00071">
    <property type="entry name" value="GAPDH"/>
    <property type="match status" value="1"/>
</dbReference>
<dbReference type="SUPFAM" id="SSF55347">
    <property type="entry name" value="Glyceraldehyde-3-phosphate dehydrogenase-like, C-terminal domain"/>
    <property type="match status" value="1"/>
</dbReference>
<dbReference type="SUPFAM" id="SSF51735">
    <property type="entry name" value="NAD(P)-binding Rossmann-fold domains"/>
    <property type="match status" value="1"/>
</dbReference>
<dbReference type="Pfam" id="PF02800">
    <property type="entry name" value="Gp_dh_C"/>
    <property type="match status" value="1"/>
</dbReference>
<evidence type="ECO:0000313" key="12">
    <source>
        <dbReference type="EMBL" id="AKO66037.1"/>
    </source>
</evidence>
<evidence type="ECO:0000259" key="11">
    <source>
        <dbReference type="SMART" id="SM00846"/>
    </source>
</evidence>
<dbReference type="PIRSF" id="PIRSF000149">
    <property type="entry name" value="GAP_DH"/>
    <property type="match status" value="1"/>
</dbReference>
<evidence type="ECO:0000256" key="10">
    <source>
        <dbReference type="RuleBase" id="RU361160"/>
    </source>
</evidence>
<keyword evidence="3 10" id="KW-0560">Oxidoreductase</keyword>
<feature type="binding site" evidence="7">
    <location>
        <position position="124"/>
    </location>
    <ligand>
        <name>NAD(+)</name>
        <dbReference type="ChEBI" id="CHEBI:57540"/>
    </ligand>
</feature>
<comment type="subunit">
    <text evidence="2">Homotetramer.</text>
</comment>
<organism evidence="12 13">
    <name type="scientific">Methylophilales bacterium MBRS-H7</name>
    <dbReference type="NCBI Taxonomy" id="1623450"/>
    <lineage>
        <taxon>Bacteria</taxon>
        <taxon>Pseudomonadati</taxon>
        <taxon>Pseudomonadota</taxon>
        <taxon>Betaproteobacteria</taxon>
        <taxon>Nitrosomonadales</taxon>
        <taxon>OM43 clade</taxon>
    </lineage>
</organism>
<dbReference type="AlphaFoldDB" id="A0A0H4JC16"/>
<evidence type="ECO:0000313" key="13">
    <source>
        <dbReference type="Proteomes" id="UP000066549"/>
    </source>
</evidence>
<feature type="binding site" evidence="7">
    <location>
        <position position="82"/>
    </location>
    <ligand>
        <name>NAD(+)</name>
        <dbReference type="ChEBI" id="CHEBI:57540"/>
    </ligand>
</feature>
<feature type="binding site" evidence="6">
    <location>
        <position position="237"/>
    </location>
    <ligand>
        <name>D-glyceraldehyde 3-phosphate</name>
        <dbReference type="ChEBI" id="CHEBI:59776"/>
    </ligand>
</feature>
<accession>A0A0H4JC16</accession>
<keyword evidence="7" id="KW-0520">NAD</keyword>
<sequence>MTVRVAITGFGRIGRLVLRAIYEEKRSDVKVVAINGSSRGTMESNLHLLKYDSAHGRFDCDISMGEHEFSINGDTIKYYATRDPKELPWGELDVDVVLECTGAFRSKKLNMVHLHQGAKKVLISAPGESDVDATIVYGVNHETLQSSHTVVSNASCTTNGLAPIVHVLNENYTIKSGLMNTIHSFTNDQALLDNIHKDIRRARTASSSMVPTKTGAASAVGLVIPKLKGKLDGVAIRVPTNNVSLVDLTLNIEEKVTAEEVNALVKNAADNELKDILVYSDIPLVSVDYNHTPASSYFDSLLTKVSSSGGLVKVFGWYDNEYGFSCRMLDTAVAMMNAN</sequence>
<feature type="binding site" evidence="6">
    <location>
        <begin position="214"/>
        <end position="215"/>
    </location>
    <ligand>
        <name>D-glyceraldehyde 3-phosphate</name>
        <dbReference type="ChEBI" id="CHEBI:59776"/>
    </ligand>
</feature>
<dbReference type="GO" id="GO:0016620">
    <property type="term" value="F:oxidoreductase activity, acting on the aldehyde or oxo group of donors, NAD or NADP as acceptor"/>
    <property type="evidence" value="ECO:0007669"/>
    <property type="project" value="InterPro"/>
</dbReference>
<dbReference type="PATRIC" id="fig|1623450.3.peg.968"/>
<dbReference type="PANTHER" id="PTHR43148">
    <property type="entry name" value="GLYCERALDEHYDE-3-PHOSPHATE DEHYDROGENASE 2"/>
    <property type="match status" value="1"/>
</dbReference>
<dbReference type="Proteomes" id="UP000066549">
    <property type="component" value="Chromosome"/>
</dbReference>
<dbReference type="Gene3D" id="3.30.360.10">
    <property type="entry name" value="Dihydrodipicolinate Reductase, domain 2"/>
    <property type="match status" value="1"/>
</dbReference>
<evidence type="ECO:0000256" key="1">
    <source>
        <dbReference type="ARBA" id="ARBA00007406"/>
    </source>
</evidence>
<comment type="similarity">
    <text evidence="1 9">Belongs to the glyceraldehyde-3-phosphate dehydrogenase family.</text>
</comment>
<feature type="active site" description="Nucleophile" evidence="5">
    <location>
        <position position="156"/>
    </location>
</feature>
<dbReference type="FunFam" id="3.30.360.10:FF:000002">
    <property type="entry name" value="Glyceraldehyde-3-phosphate dehydrogenase"/>
    <property type="match status" value="1"/>
</dbReference>